<dbReference type="AlphaFoldDB" id="A0A4R5UFM2"/>
<name>A0A4R5UFM2_9HYPH</name>
<organism evidence="1 2">
    <name type="scientific">Rhizobium deserti</name>
    <dbReference type="NCBI Taxonomy" id="2547961"/>
    <lineage>
        <taxon>Bacteria</taxon>
        <taxon>Pseudomonadati</taxon>
        <taxon>Pseudomonadota</taxon>
        <taxon>Alphaproteobacteria</taxon>
        <taxon>Hyphomicrobiales</taxon>
        <taxon>Rhizobiaceae</taxon>
        <taxon>Rhizobium/Agrobacterium group</taxon>
        <taxon>Rhizobium</taxon>
    </lineage>
</organism>
<comment type="caution">
    <text evidence="1">The sequence shown here is derived from an EMBL/GenBank/DDBJ whole genome shotgun (WGS) entry which is preliminary data.</text>
</comment>
<accession>A0A4R5UFM2</accession>
<proteinExistence type="predicted"/>
<dbReference type="EMBL" id="SMTL01000004">
    <property type="protein sequence ID" value="TDK34302.1"/>
    <property type="molecule type" value="Genomic_DNA"/>
</dbReference>
<evidence type="ECO:0000313" key="2">
    <source>
        <dbReference type="Proteomes" id="UP000295238"/>
    </source>
</evidence>
<sequence>MIPMRLPLPQGQHGYTWSLNEQVRRDDPGRRIACMAALGEYHDRRPAHHRIRSRRCDALAFECLPVPAGKQHEAARAVCIEALAGLSSPARGWDVFKAACEEAGIWVDEH</sequence>
<reference evidence="1 2" key="1">
    <citation type="submission" date="2019-03" db="EMBL/GenBank/DDBJ databases">
        <title>Rhizobium sp. nov., an bacterium isolated from biocrust in Mu Us Desert.</title>
        <authorList>
            <person name="Lixiong L."/>
        </authorList>
    </citation>
    <scope>NUCLEOTIDE SEQUENCE [LARGE SCALE GENOMIC DNA]</scope>
    <source>
        <strain evidence="1 2">SPY-1</strain>
    </source>
</reference>
<protein>
    <submittedName>
        <fullName evidence="1">DUF982 domain-containing protein</fullName>
    </submittedName>
</protein>
<dbReference type="Proteomes" id="UP000295238">
    <property type="component" value="Unassembled WGS sequence"/>
</dbReference>
<dbReference type="Gene3D" id="6.10.250.730">
    <property type="match status" value="1"/>
</dbReference>
<evidence type="ECO:0000313" key="1">
    <source>
        <dbReference type="EMBL" id="TDK34302.1"/>
    </source>
</evidence>
<gene>
    <name evidence="1" type="ORF">E2F50_15770</name>
</gene>
<keyword evidence="2" id="KW-1185">Reference proteome</keyword>